<dbReference type="GO" id="GO:0005581">
    <property type="term" value="C:collagen trimer"/>
    <property type="evidence" value="ECO:0007669"/>
    <property type="project" value="UniProtKB-KW"/>
</dbReference>
<dbReference type="Pfam" id="PF01391">
    <property type="entry name" value="Collagen"/>
    <property type="match status" value="8"/>
</dbReference>
<feature type="region of interest" description="Disordered" evidence="5">
    <location>
        <begin position="869"/>
        <end position="1059"/>
    </location>
</feature>
<feature type="compositionally biased region" description="Basic and acidic residues" evidence="5">
    <location>
        <begin position="621"/>
        <end position="632"/>
    </location>
</feature>
<feature type="compositionally biased region" description="Pro residues" evidence="5">
    <location>
        <begin position="1407"/>
        <end position="1416"/>
    </location>
</feature>
<feature type="compositionally biased region" description="Low complexity" evidence="5">
    <location>
        <begin position="1247"/>
        <end position="1258"/>
    </location>
</feature>
<feature type="region of interest" description="Disordered" evidence="5">
    <location>
        <begin position="348"/>
        <end position="437"/>
    </location>
</feature>
<feature type="compositionally biased region" description="Low complexity" evidence="5">
    <location>
        <begin position="924"/>
        <end position="936"/>
    </location>
</feature>
<dbReference type="InterPro" id="IPR008160">
    <property type="entry name" value="Collagen"/>
</dbReference>
<dbReference type="SMART" id="SM00038">
    <property type="entry name" value="COLFI"/>
    <property type="match status" value="1"/>
</dbReference>
<proteinExistence type="predicted"/>
<feature type="compositionally biased region" description="Gly residues" evidence="5">
    <location>
        <begin position="405"/>
        <end position="414"/>
    </location>
</feature>
<reference evidence="7 8" key="1">
    <citation type="journal article" date="2019" name="Sci. Data">
        <title>Hybrid genome assembly and annotation of Danionella translucida.</title>
        <authorList>
            <person name="Kadobianskyi M."/>
            <person name="Schulze L."/>
            <person name="Schuelke M."/>
            <person name="Judkewitz B."/>
        </authorList>
    </citation>
    <scope>NUCLEOTIDE SEQUENCE [LARGE SCALE GENOMIC DNA]</scope>
    <source>
        <strain evidence="7 8">Bolton</strain>
    </source>
</reference>
<keyword evidence="3" id="KW-0272">Extracellular matrix</keyword>
<feature type="region of interest" description="Disordered" evidence="5">
    <location>
        <begin position="10"/>
        <end position="76"/>
    </location>
</feature>
<dbReference type="PANTHER" id="PTHR24023:SF1095">
    <property type="entry name" value="EGF-LIKE DOMAIN-CONTAINING PROTEIN"/>
    <property type="match status" value="1"/>
</dbReference>
<feature type="domain" description="Fibrillar collagen NC1" evidence="6">
    <location>
        <begin position="1510"/>
        <end position="1738"/>
    </location>
</feature>
<feature type="compositionally biased region" description="Low complexity" evidence="5">
    <location>
        <begin position="578"/>
        <end position="599"/>
    </location>
</feature>
<dbReference type="Gene3D" id="2.60.120.1000">
    <property type="match status" value="1"/>
</dbReference>
<comment type="caution">
    <text evidence="7">The sequence shown here is derived from an EMBL/GenBank/DDBJ whole genome shotgun (WGS) entry which is preliminary data.</text>
</comment>
<evidence type="ECO:0000256" key="3">
    <source>
        <dbReference type="ARBA" id="ARBA00022530"/>
    </source>
</evidence>
<feature type="compositionally biased region" description="Low complexity" evidence="5">
    <location>
        <begin position="973"/>
        <end position="985"/>
    </location>
</feature>
<feature type="region of interest" description="Disordered" evidence="5">
    <location>
        <begin position="129"/>
        <end position="149"/>
    </location>
</feature>
<evidence type="ECO:0000259" key="6">
    <source>
        <dbReference type="PROSITE" id="PS51461"/>
    </source>
</evidence>
<feature type="compositionally biased region" description="Gly residues" evidence="5">
    <location>
        <begin position="953"/>
        <end position="962"/>
    </location>
</feature>
<evidence type="ECO:0000313" key="8">
    <source>
        <dbReference type="Proteomes" id="UP000316079"/>
    </source>
</evidence>
<feature type="compositionally biased region" description="Pro residues" evidence="5">
    <location>
        <begin position="1443"/>
        <end position="1453"/>
    </location>
</feature>
<dbReference type="Pfam" id="PF01410">
    <property type="entry name" value="COLFI"/>
    <property type="match status" value="1"/>
</dbReference>
<dbReference type="PANTHER" id="PTHR24023">
    <property type="entry name" value="COLLAGEN ALPHA"/>
    <property type="match status" value="1"/>
</dbReference>
<dbReference type="OrthoDB" id="8939548at2759"/>
<feature type="region of interest" description="Disordered" evidence="5">
    <location>
        <begin position="1236"/>
        <end position="1487"/>
    </location>
</feature>
<feature type="compositionally biased region" description="Low complexity" evidence="5">
    <location>
        <begin position="348"/>
        <end position="362"/>
    </location>
</feature>
<dbReference type="FunFam" id="2.60.120.1000:FF:000002">
    <property type="entry name" value="Collagen XI alpha 1 chain"/>
    <property type="match status" value="1"/>
</dbReference>
<accession>A0A553QJY1</accession>
<gene>
    <name evidence="7" type="ORF">DNTS_005119</name>
</gene>
<dbReference type="InterPro" id="IPR050149">
    <property type="entry name" value="Collagen_superfamily"/>
</dbReference>
<dbReference type="Proteomes" id="UP000316079">
    <property type="component" value="Unassembled WGS sequence"/>
</dbReference>
<organism evidence="7 8">
    <name type="scientific">Danionella cerebrum</name>
    <dbReference type="NCBI Taxonomy" id="2873325"/>
    <lineage>
        <taxon>Eukaryota</taxon>
        <taxon>Metazoa</taxon>
        <taxon>Chordata</taxon>
        <taxon>Craniata</taxon>
        <taxon>Vertebrata</taxon>
        <taxon>Euteleostomi</taxon>
        <taxon>Actinopterygii</taxon>
        <taxon>Neopterygii</taxon>
        <taxon>Teleostei</taxon>
        <taxon>Ostariophysi</taxon>
        <taxon>Cypriniformes</taxon>
        <taxon>Danionidae</taxon>
        <taxon>Danioninae</taxon>
        <taxon>Danionella</taxon>
    </lineage>
</organism>
<keyword evidence="2" id="KW-0964">Secreted</keyword>
<name>A0A553QJY1_9TELE</name>
<dbReference type="STRING" id="623744.A0A553QJY1"/>
<keyword evidence="4" id="KW-0176">Collagen</keyword>
<evidence type="ECO:0000313" key="7">
    <source>
        <dbReference type="EMBL" id="TRY90261.1"/>
    </source>
</evidence>
<protein>
    <recommendedName>
        <fullName evidence="6">Fibrillar collagen NC1 domain-containing protein</fullName>
    </recommendedName>
</protein>
<feature type="compositionally biased region" description="Basic residues" evidence="5">
    <location>
        <begin position="30"/>
        <end position="67"/>
    </location>
</feature>
<keyword evidence="8" id="KW-1185">Reference proteome</keyword>
<evidence type="ECO:0000256" key="5">
    <source>
        <dbReference type="SAM" id="MobiDB-lite"/>
    </source>
</evidence>
<dbReference type="PROSITE" id="PS51461">
    <property type="entry name" value="NC1_FIB"/>
    <property type="match status" value="1"/>
</dbReference>
<comment type="subcellular location">
    <subcellularLocation>
        <location evidence="1">Secreted</location>
    </subcellularLocation>
</comment>
<dbReference type="GO" id="GO:0030198">
    <property type="term" value="P:extracellular matrix organization"/>
    <property type="evidence" value="ECO:0007669"/>
    <property type="project" value="TreeGrafter"/>
</dbReference>
<dbReference type="GO" id="GO:0031012">
    <property type="term" value="C:extracellular matrix"/>
    <property type="evidence" value="ECO:0007669"/>
    <property type="project" value="TreeGrafter"/>
</dbReference>
<dbReference type="GO" id="GO:0030020">
    <property type="term" value="F:extracellular matrix structural constituent conferring tensile strength"/>
    <property type="evidence" value="ECO:0007669"/>
    <property type="project" value="TreeGrafter"/>
</dbReference>
<evidence type="ECO:0000256" key="1">
    <source>
        <dbReference type="ARBA" id="ARBA00004613"/>
    </source>
</evidence>
<dbReference type="GO" id="GO:0005615">
    <property type="term" value="C:extracellular space"/>
    <property type="evidence" value="ECO:0007669"/>
    <property type="project" value="TreeGrafter"/>
</dbReference>
<feature type="region of interest" description="Disordered" evidence="5">
    <location>
        <begin position="536"/>
        <end position="734"/>
    </location>
</feature>
<sequence length="1739" mass="182735">MILFIYAQFEKANPMHNPEDAMQADEPVKPKKRSKKERKGKKNRNKKDKKDKKDKKGKKGSRKKKKEAKSLEEGFLEVSSKQLESLVQELPERTFQDTVMTEQPKALVQSPVLTVGQMDSTLDVLTQEPEQNEHLRDSTLPAMDPEKPPAITEFTKTEVEEEQPIKSPQVEEFNDDLYRDHHDELLVSTVTVAPNITDYELLEYELRNATDSSEQEYVEYEAYEDRFDPVKRERPALWDGKDGRFEKGEKGDPAVIEPGAFFHGAAGPAGPQGLPGIPGITGPPGPSGDPGDVGLVGRPGLPGADGMPGPPGTMLMLPFQFGGDSQKGPVVSAQEAQAQAILQQTKLSLKGPSGPLGLAGRPGPVGPPGPSGQKGDSGENGPPGPQGLPGPAGLNGKAGKRGRTGTDGGRGMPGETGAKLPLSQAADGKDSQRQAVKPWRKPLPLLAAHVVTGALMDYLAFQGTKDIEEIKGNQDPKGHMESLVKRVRMDQLDQEGSLENLCALVYEALLVSMDLPEQGGICASGTGGLAWVQRGLRGLMGPRGPPGPPGQQGIQGSDGVQGQKGNLGPSGEPGPPGQQGNPGIQGFPGPQGPIGLPGEKGPEGKPGMQGLPGIDGPPGHPGREGPPGEKGHQGLSGAQGPVGYPGPRGVKGADGVRGLKGGKGEKGEDGFPGTKGDMGNKGERGNNGAPGSRGEDGPEGPKGQSGPLGETGPAGIAGEKGKLGVPGLPGYPGRQGTKLLDRWVFLEQLGWKERKEKGDLQDRLVQMAKEDQTVHVVVEGHEDQQASREKRALLVMMAHRVPQEKEGLKDHKDGMVKLDQRGLMVLLERMGCQVIQANEESQIHLKDLKSLCATSSSITFLFLTQGFQGKTGPPGPAGVVGPQGKTGETGPTGDRGHPGAPGPPGEQGLPGAAGKEGSKGDQGPLGLPGKSGPSGRRGFRGERGLPGIPGSAGLKGGEGASGIAGPTGATGERGPPGQAGAIGQPGRQGGVGPPGPIGEKGSPGERGQIGPAGRDGEQGPLGLPGPPGPLGSPGEDGDKGETGGPGQKGSKGDKGEDYVTPRFSTFSQRVLQGLLEAKDPLDSQDLQVWMESQGLGDSKECLAKKEMKVLVVLKEQLDPRVCRECQDHLGKRERVAMLDLWDLRDNLVHVALRDPLGERVLRVCLVLWASQEWWAKRERKVSWVKRGILALLAQQDLLGSEEYLDQMDLKDNRVLLDFLETLGLLESQVLMYGIDGGPGAKGDNGEPGKAGPEGASGEPGPPGAPGRRITSFPFTQGHVGPEGKEGKQGKKGAKGSAGAEGPTGKTGPVGPQGYPGNPGPEGLRGIPGSAGEQGLNGPPGQTGPPGPMGPAGLPGLKGDPGITGDKGHGGLIGLIGPPGEIGEKGDRGLPGIEGVQGAKGDAGAGGPPGPTGPPGIPGLSGAMGEKGSKGDQGAVGARGDPGPAGPPGQPGPPATMIEPLPIREGRKKRRRNSNRPGAETREDTEEDLVQINMEDFLQSDEPQGDPEGMEEVFASLNSMKTEVELMRKPLGTFESPARTCKELMLCHPDYKDGDYWIDPNQGCHRDSIRVFCNFSAEGETCLNPDKRFETVKLAAWNKEKPQSWYSQYRKGKQFSYIDTEGSMVPVVQLTFLKLLSATARQIFTLSCQNSIGWYDATSHSHQYALRFRGSNDEEMTQEKSPFITPLYDGCQTRKGQEKTVLQIDSPRSELLPLIDVAVSDFGNSNQKFGFHLGQVCFKG</sequence>
<feature type="region of interest" description="Disordered" evidence="5">
    <location>
        <begin position="301"/>
        <end position="334"/>
    </location>
</feature>
<evidence type="ECO:0000256" key="2">
    <source>
        <dbReference type="ARBA" id="ARBA00022525"/>
    </source>
</evidence>
<dbReference type="InterPro" id="IPR000885">
    <property type="entry name" value="Fib_collagen_C"/>
</dbReference>
<evidence type="ECO:0000256" key="4">
    <source>
        <dbReference type="ARBA" id="ARBA00023119"/>
    </source>
</evidence>
<feature type="compositionally biased region" description="Basic and acidic residues" evidence="5">
    <location>
        <begin position="1050"/>
        <end position="1059"/>
    </location>
</feature>
<dbReference type="EMBL" id="SRMA01025867">
    <property type="protein sequence ID" value="TRY90261.1"/>
    <property type="molecule type" value="Genomic_DNA"/>
</dbReference>